<dbReference type="InterPro" id="IPR003697">
    <property type="entry name" value="Maf-like"/>
</dbReference>
<dbReference type="GO" id="GO:0036218">
    <property type="term" value="F:dTTP diphosphatase activity"/>
    <property type="evidence" value="ECO:0007669"/>
    <property type="project" value="RHEA"/>
</dbReference>
<evidence type="ECO:0000313" key="5">
    <source>
        <dbReference type="EMBL" id="EKB31971.1"/>
    </source>
</evidence>
<evidence type="ECO:0000256" key="2">
    <source>
        <dbReference type="ARBA" id="ARBA00022801"/>
    </source>
</evidence>
<dbReference type="PANTHER" id="PTHR43213:SF5">
    <property type="entry name" value="BIFUNCTIONAL DTTP_UTP PYROPHOSPHATASE_METHYLTRANSFERASE PROTEIN-RELATED"/>
    <property type="match status" value="1"/>
</dbReference>
<keyword evidence="3 4" id="KW-0546">Nucleotide metabolism</keyword>
<gene>
    <name evidence="5" type="ORF">HMPREF9465_00426</name>
</gene>
<dbReference type="Gene3D" id="3.90.950.10">
    <property type="match status" value="1"/>
</dbReference>
<dbReference type="InterPro" id="IPR029001">
    <property type="entry name" value="ITPase-like_fam"/>
</dbReference>
<dbReference type="EC" id="3.6.1.9" evidence="4"/>
<keyword evidence="4" id="KW-0963">Cytoplasm</keyword>
<comment type="subcellular location">
    <subcellularLocation>
        <location evidence="4">Cytoplasm</location>
    </subcellularLocation>
</comment>
<feature type="active site" description="Proton acceptor" evidence="4">
    <location>
        <position position="86"/>
    </location>
</feature>
<dbReference type="HOGENOM" id="CLU_040416_2_1_4"/>
<dbReference type="GO" id="GO:0009117">
    <property type="term" value="P:nucleotide metabolic process"/>
    <property type="evidence" value="ECO:0007669"/>
    <property type="project" value="UniProtKB-KW"/>
</dbReference>
<protein>
    <recommendedName>
        <fullName evidence="4">dTTP/UTP pyrophosphatase</fullName>
        <shortName evidence="4">dTTPase/UTPase</shortName>
        <ecNumber evidence="4">3.6.1.9</ecNumber>
    </recommendedName>
    <alternativeName>
        <fullName evidence="4">Nucleoside triphosphate pyrophosphatase</fullName>
    </alternativeName>
    <alternativeName>
        <fullName evidence="4">Nucleotide pyrophosphatase</fullName>
        <shortName evidence="4">Nucleotide PPase</shortName>
    </alternativeName>
</protein>
<dbReference type="AlphaFoldDB" id="K1JP13"/>
<feature type="site" description="Important for substrate specificity" evidence="4">
    <location>
        <position position="14"/>
    </location>
</feature>
<accession>K1JP13</accession>
<keyword evidence="2 4" id="KW-0378">Hydrolase</keyword>
<dbReference type="SUPFAM" id="SSF52972">
    <property type="entry name" value="ITPase-like"/>
    <property type="match status" value="1"/>
</dbReference>
<evidence type="ECO:0000256" key="1">
    <source>
        <dbReference type="ARBA" id="ARBA00001968"/>
    </source>
</evidence>
<dbReference type="PIRSF" id="PIRSF006305">
    <property type="entry name" value="Maf"/>
    <property type="match status" value="1"/>
</dbReference>
<dbReference type="RefSeq" id="WP_005433680.1">
    <property type="nucleotide sequence ID" value="NZ_JH815514.1"/>
</dbReference>
<dbReference type="HAMAP" id="MF_00528">
    <property type="entry name" value="Maf"/>
    <property type="match status" value="1"/>
</dbReference>
<dbReference type="OrthoDB" id="9807767at2"/>
<dbReference type="NCBIfam" id="TIGR00172">
    <property type="entry name" value="maf"/>
    <property type="match status" value="1"/>
</dbReference>
<feature type="site" description="Important for substrate specificity" evidence="4">
    <location>
        <position position="170"/>
    </location>
</feature>
<dbReference type="GO" id="GO:0036221">
    <property type="term" value="F:UTP diphosphatase activity"/>
    <property type="evidence" value="ECO:0007669"/>
    <property type="project" value="RHEA"/>
</dbReference>
<comment type="cofactor">
    <cofactor evidence="1 4">
        <name>a divalent metal cation</name>
        <dbReference type="ChEBI" id="CHEBI:60240"/>
    </cofactor>
</comment>
<comment type="catalytic activity">
    <reaction evidence="4">
        <text>UTP + H2O = UMP + diphosphate + H(+)</text>
        <dbReference type="Rhea" id="RHEA:29395"/>
        <dbReference type="ChEBI" id="CHEBI:15377"/>
        <dbReference type="ChEBI" id="CHEBI:15378"/>
        <dbReference type="ChEBI" id="CHEBI:33019"/>
        <dbReference type="ChEBI" id="CHEBI:46398"/>
        <dbReference type="ChEBI" id="CHEBI:57865"/>
        <dbReference type="EC" id="3.6.1.9"/>
    </reaction>
</comment>
<dbReference type="Pfam" id="PF02545">
    <property type="entry name" value="Maf"/>
    <property type="match status" value="1"/>
</dbReference>
<dbReference type="PATRIC" id="fig|742823.3.peg.422"/>
<keyword evidence="6" id="KW-1185">Reference proteome</keyword>
<name>K1JP13_9BURK</name>
<comment type="similarity">
    <text evidence="4">Belongs to the Maf family. YhdE subfamily.</text>
</comment>
<dbReference type="CDD" id="cd00555">
    <property type="entry name" value="Maf"/>
    <property type="match status" value="1"/>
</dbReference>
<comment type="caution">
    <text evidence="5">The sequence shown here is derived from an EMBL/GenBank/DDBJ whole genome shotgun (WGS) entry which is preliminary data.</text>
</comment>
<comment type="caution">
    <text evidence="4">Lacks conserved residue(s) required for the propagation of feature annotation.</text>
</comment>
<comment type="catalytic activity">
    <reaction evidence="4">
        <text>dTTP + H2O = dTMP + diphosphate + H(+)</text>
        <dbReference type="Rhea" id="RHEA:28534"/>
        <dbReference type="ChEBI" id="CHEBI:15377"/>
        <dbReference type="ChEBI" id="CHEBI:15378"/>
        <dbReference type="ChEBI" id="CHEBI:33019"/>
        <dbReference type="ChEBI" id="CHEBI:37568"/>
        <dbReference type="ChEBI" id="CHEBI:63528"/>
        <dbReference type="EC" id="3.6.1.9"/>
    </reaction>
</comment>
<reference evidence="5 6" key="1">
    <citation type="submission" date="2012-05" db="EMBL/GenBank/DDBJ databases">
        <title>The Genome Sequence of Sutterella wadsworthensis 2_1_59BFAA.</title>
        <authorList>
            <consortium name="The Broad Institute Genome Sequencing Platform"/>
            <person name="Earl A."/>
            <person name="Ward D."/>
            <person name="Feldgarden M."/>
            <person name="Gevers D."/>
            <person name="Daigneault M."/>
            <person name="Strauss J."/>
            <person name="Allen-Vercoe E."/>
            <person name="Walker B."/>
            <person name="Young S.K."/>
            <person name="Zeng Q."/>
            <person name="Gargeya S."/>
            <person name="Fitzgerald M."/>
            <person name="Haas B."/>
            <person name="Abouelleil A."/>
            <person name="Alvarado L."/>
            <person name="Arachchi H.M."/>
            <person name="Berlin A.M."/>
            <person name="Chapman S.B."/>
            <person name="Goldberg J."/>
            <person name="Griggs A."/>
            <person name="Gujja S."/>
            <person name="Hansen M."/>
            <person name="Howarth C."/>
            <person name="Imamovic A."/>
            <person name="Larimer J."/>
            <person name="McCowen C."/>
            <person name="Montmayeur A."/>
            <person name="Murphy C."/>
            <person name="Neiman D."/>
            <person name="Pearson M."/>
            <person name="Priest M."/>
            <person name="Roberts A."/>
            <person name="Saif S."/>
            <person name="Shea T."/>
            <person name="Sisk P."/>
            <person name="Sykes S."/>
            <person name="Wortman J."/>
            <person name="Nusbaum C."/>
            <person name="Birren B."/>
        </authorList>
    </citation>
    <scope>NUCLEOTIDE SEQUENCE [LARGE SCALE GENOMIC DNA]</scope>
    <source>
        <strain evidence="5 6">2_1_59BFAA</strain>
    </source>
</reference>
<dbReference type="GO" id="GO:0005737">
    <property type="term" value="C:cytoplasm"/>
    <property type="evidence" value="ECO:0007669"/>
    <property type="project" value="UniProtKB-SubCell"/>
</dbReference>
<sequence length="210" mass="22762">MSSKTIFLASKSPRRRDLLTRLGYDVRVIASNAHTLMAFEGDEVVLPDEAPKAYVLRTARNKFLEGLGVKNAGEFAGVRLPIVAADTVVSLGNEILGKPRDFDEACLFLEKLSGRTHDVRTAVYVGLSETACDWRISHSTVSFRELTHDEIEAYANSGEPYDKAGGYGIQGLASIFISNISGSYTGIMGLPVYETAELLANAGLPVFNAQ</sequence>
<organism evidence="5 6">
    <name type="scientific">Sutterella wadsworthensis 2_1_59BFAA</name>
    <dbReference type="NCBI Taxonomy" id="742823"/>
    <lineage>
        <taxon>Bacteria</taxon>
        <taxon>Pseudomonadati</taxon>
        <taxon>Pseudomonadota</taxon>
        <taxon>Betaproteobacteria</taxon>
        <taxon>Burkholderiales</taxon>
        <taxon>Sutterellaceae</taxon>
        <taxon>Sutterella</taxon>
    </lineage>
</organism>
<dbReference type="EMBL" id="ADMG01000015">
    <property type="protein sequence ID" value="EKB31971.1"/>
    <property type="molecule type" value="Genomic_DNA"/>
</dbReference>
<evidence type="ECO:0000313" key="6">
    <source>
        <dbReference type="Proteomes" id="UP000005835"/>
    </source>
</evidence>
<dbReference type="Proteomes" id="UP000005835">
    <property type="component" value="Unassembled WGS sequence"/>
</dbReference>
<proteinExistence type="inferred from homology"/>
<comment type="function">
    <text evidence="4">Nucleoside triphosphate pyrophosphatase that hydrolyzes dTTP and UTP. May have a dual role in cell division arrest and in preventing the incorporation of modified nucleotides into cellular nucleic acids.</text>
</comment>
<evidence type="ECO:0000256" key="3">
    <source>
        <dbReference type="ARBA" id="ARBA00023080"/>
    </source>
</evidence>
<dbReference type="PANTHER" id="PTHR43213">
    <property type="entry name" value="BIFUNCTIONAL DTTP/UTP PYROPHOSPHATASE/METHYLTRANSFERASE PROTEIN-RELATED"/>
    <property type="match status" value="1"/>
</dbReference>
<feature type="site" description="Important for substrate specificity" evidence="4">
    <location>
        <position position="87"/>
    </location>
</feature>
<dbReference type="STRING" id="742823.HMPREF9465_00426"/>
<evidence type="ECO:0000256" key="4">
    <source>
        <dbReference type="HAMAP-Rule" id="MF_00528"/>
    </source>
</evidence>
<dbReference type="eggNOG" id="COG0424">
    <property type="taxonomic scope" value="Bacteria"/>
</dbReference>